<accession>C2MAU2</accession>
<dbReference type="AlphaFoldDB" id="C2MAU2"/>
<dbReference type="STRING" id="596327.PORUE0001_0792"/>
<dbReference type="eggNOG" id="COG0110">
    <property type="taxonomic scope" value="Bacteria"/>
</dbReference>
<dbReference type="EMBL" id="ACLR01000116">
    <property type="protein sequence ID" value="EEK17178.1"/>
    <property type="molecule type" value="Genomic_DNA"/>
</dbReference>
<dbReference type="PANTHER" id="PTHR43300:SF4">
    <property type="entry name" value="ACYL-[ACYL-CARRIER-PROTEIN]--UDP-N-ACETYLGLUCOSAMINE O-ACYLTRANSFERASE"/>
    <property type="match status" value="1"/>
</dbReference>
<sequence length="201" mass="21954">MPHPSHTTETGYVDPTTIIDEGAHIGTGTTIWHFCHIMHDAFIGKQCHLGQNVVVQPRVHLGDRCRILNNVTLFTGVHCEEEVFLGPSCVFTNVINPRAAVSRKHEFRPTYIGRGASIGANATILCGVKIGAYAMIGAGTVVIRDVAPYALVVGNPARQIGWVSQEGHKLDFSEGSSCYVAEEQRTYHLSHDGNTITYDNQ</sequence>
<keyword evidence="2 5" id="KW-0808">Transferase</keyword>
<comment type="caution">
    <text evidence="5">The sequence shown here is derived from an EMBL/GenBank/DDBJ whole genome shotgun (WGS) entry which is preliminary data.</text>
</comment>
<dbReference type="GO" id="GO:0016746">
    <property type="term" value="F:acyltransferase activity"/>
    <property type="evidence" value="ECO:0007669"/>
    <property type="project" value="UniProtKB-KW"/>
</dbReference>
<dbReference type="PROSITE" id="PS00101">
    <property type="entry name" value="HEXAPEP_TRANSFERASES"/>
    <property type="match status" value="1"/>
</dbReference>
<dbReference type="OrthoDB" id="9801697at2"/>
<dbReference type="InterPro" id="IPR011004">
    <property type="entry name" value="Trimer_LpxA-like_sf"/>
</dbReference>
<dbReference type="SUPFAM" id="SSF51161">
    <property type="entry name" value="Trimeric LpxA-like enzymes"/>
    <property type="match status" value="1"/>
</dbReference>
<dbReference type="Pfam" id="PF00132">
    <property type="entry name" value="Hexapep"/>
    <property type="match status" value="2"/>
</dbReference>
<proteinExistence type="inferred from homology"/>
<evidence type="ECO:0000313" key="5">
    <source>
        <dbReference type="EMBL" id="EEK17178.1"/>
    </source>
</evidence>
<keyword evidence="4" id="KW-0012">Acyltransferase</keyword>
<dbReference type="InterPro" id="IPR050179">
    <property type="entry name" value="Trans_hexapeptide_repeat"/>
</dbReference>
<dbReference type="PANTHER" id="PTHR43300">
    <property type="entry name" value="ACETYLTRANSFERASE"/>
    <property type="match status" value="1"/>
</dbReference>
<dbReference type="InterPro" id="IPR001451">
    <property type="entry name" value="Hexapep"/>
</dbReference>
<reference evidence="5 6" key="1">
    <citation type="submission" date="2009-04" db="EMBL/GenBank/DDBJ databases">
        <authorList>
            <person name="Sebastian Y."/>
            <person name="Madupu R."/>
            <person name="Durkin A.S."/>
            <person name="Torralba M."/>
            <person name="Methe B."/>
            <person name="Sutton G.G."/>
            <person name="Strausberg R.L."/>
            <person name="Nelson K.E."/>
        </authorList>
    </citation>
    <scope>NUCLEOTIDE SEQUENCE [LARGE SCALE GENOMIC DNA]</scope>
    <source>
        <strain evidence="5 6">60-3</strain>
    </source>
</reference>
<evidence type="ECO:0000313" key="6">
    <source>
        <dbReference type="Proteomes" id="UP000003303"/>
    </source>
</evidence>
<keyword evidence="6" id="KW-1185">Reference proteome</keyword>
<evidence type="ECO:0000256" key="4">
    <source>
        <dbReference type="ARBA" id="ARBA00023315"/>
    </source>
</evidence>
<organism evidence="5 6">
    <name type="scientific">Porphyromonas uenonis 60-3</name>
    <dbReference type="NCBI Taxonomy" id="596327"/>
    <lineage>
        <taxon>Bacteria</taxon>
        <taxon>Pseudomonadati</taxon>
        <taxon>Bacteroidota</taxon>
        <taxon>Bacteroidia</taxon>
        <taxon>Bacteroidales</taxon>
        <taxon>Porphyromonadaceae</taxon>
        <taxon>Porphyromonas</taxon>
    </lineage>
</organism>
<comment type="similarity">
    <text evidence="1">Belongs to the transferase hexapeptide repeat family.</text>
</comment>
<evidence type="ECO:0000256" key="1">
    <source>
        <dbReference type="ARBA" id="ARBA00007274"/>
    </source>
</evidence>
<dbReference type="RefSeq" id="WP_007365023.1">
    <property type="nucleotide sequence ID" value="NZ_ACLR01000116.1"/>
</dbReference>
<name>C2MAU2_9PORP</name>
<protein>
    <submittedName>
        <fullName evidence="5">Bacterial transferase hexapeptide repeat protein</fullName>
    </submittedName>
</protein>
<dbReference type="InterPro" id="IPR018357">
    <property type="entry name" value="Hexapep_transf_CS"/>
</dbReference>
<keyword evidence="3" id="KW-0677">Repeat</keyword>
<evidence type="ECO:0000256" key="3">
    <source>
        <dbReference type="ARBA" id="ARBA00022737"/>
    </source>
</evidence>
<evidence type="ECO:0000256" key="2">
    <source>
        <dbReference type="ARBA" id="ARBA00022679"/>
    </source>
</evidence>
<gene>
    <name evidence="5" type="ORF">PORUE0001_0792</name>
</gene>
<dbReference type="Proteomes" id="UP000003303">
    <property type="component" value="Unassembled WGS sequence"/>
</dbReference>
<dbReference type="CDD" id="cd03358">
    <property type="entry name" value="LbH_WxcM_N_like"/>
    <property type="match status" value="1"/>
</dbReference>
<dbReference type="Gene3D" id="2.160.10.10">
    <property type="entry name" value="Hexapeptide repeat proteins"/>
    <property type="match status" value="1"/>
</dbReference>